<dbReference type="RefSeq" id="WP_104981210.1">
    <property type="nucleotide sequence ID" value="NZ_CP012673.1"/>
</dbReference>
<dbReference type="Proteomes" id="UP000238348">
    <property type="component" value="Chromosome"/>
</dbReference>
<evidence type="ECO:0000313" key="3">
    <source>
        <dbReference type="Proteomes" id="UP000238348"/>
    </source>
</evidence>
<dbReference type="InterPro" id="IPR037473">
    <property type="entry name" value="Lcp-like"/>
</dbReference>
<dbReference type="GO" id="GO:0016491">
    <property type="term" value="F:oxidoreductase activity"/>
    <property type="evidence" value="ECO:0007669"/>
    <property type="project" value="InterPro"/>
</dbReference>
<dbReference type="OrthoDB" id="6072815at2"/>
<dbReference type="PANTHER" id="PTHR37539">
    <property type="entry name" value="SECRETED PROTEIN-RELATED"/>
    <property type="match status" value="1"/>
</dbReference>
<dbReference type="PANTHER" id="PTHR37539:SF1">
    <property type="entry name" value="ER-BOUND OXYGENASE MPAB_MPAB'_RUBBER OXYGENASE CATALYTIC DOMAIN-CONTAINING PROTEIN"/>
    <property type="match status" value="1"/>
</dbReference>
<proteinExistence type="predicted"/>
<accession>A0A2L0ESV4</accession>
<evidence type="ECO:0000259" key="1">
    <source>
        <dbReference type="Pfam" id="PF09995"/>
    </source>
</evidence>
<dbReference type="EMBL" id="CP012673">
    <property type="protein sequence ID" value="AUX42386.1"/>
    <property type="molecule type" value="Genomic_DNA"/>
</dbReference>
<gene>
    <name evidence="2" type="ORF">SOCE26_038170</name>
</gene>
<organism evidence="2 3">
    <name type="scientific">Sorangium cellulosum</name>
    <name type="common">Polyangium cellulosum</name>
    <dbReference type="NCBI Taxonomy" id="56"/>
    <lineage>
        <taxon>Bacteria</taxon>
        <taxon>Pseudomonadati</taxon>
        <taxon>Myxococcota</taxon>
        <taxon>Polyangia</taxon>
        <taxon>Polyangiales</taxon>
        <taxon>Polyangiaceae</taxon>
        <taxon>Sorangium</taxon>
    </lineage>
</organism>
<feature type="domain" description="ER-bound oxygenase mpaB/mpaB'/Rubber oxygenase catalytic" evidence="1">
    <location>
        <begin position="126"/>
        <end position="322"/>
    </location>
</feature>
<dbReference type="Pfam" id="PF09995">
    <property type="entry name" value="MPAB_Lcp_cat"/>
    <property type="match status" value="1"/>
</dbReference>
<protein>
    <recommendedName>
        <fullName evidence="1">ER-bound oxygenase mpaB/mpaB'/Rubber oxygenase catalytic domain-containing protein</fullName>
    </recommendedName>
</protein>
<reference evidence="2 3" key="1">
    <citation type="submission" date="2015-09" db="EMBL/GenBank/DDBJ databases">
        <title>Sorangium comparison.</title>
        <authorList>
            <person name="Zaburannyi N."/>
            <person name="Bunk B."/>
            <person name="Overmann J."/>
            <person name="Mueller R."/>
        </authorList>
    </citation>
    <scope>NUCLEOTIDE SEQUENCE [LARGE SCALE GENOMIC DNA]</scope>
    <source>
        <strain evidence="2 3">So ce26</strain>
    </source>
</reference>
<evidence type="ECO:0000313" key="2">
    <source>
        <dbReference type="EMBL" id="AUX42386.1"/>
    </source>
</evidence>
<dbReference type="InterPro" id="IPR018713">
    <property type="entry name" value="MPAB/Lcp_cat_dom"/>
</dbReference>
<sequence length="382" mass="42908">MSVSRGRWTDAMLEPFRSVGDPVADPVIQAVFADNDVETVNRMLRSIEANEHIIPAEMPDAVEVYLNQTDDWPAWAEAEKVRLGQRLFHRYGMQMTLALFTWSLPCCYAWAKAARVLTWTGGIDKYVHRRIIETAQFVLDVMAEGGLEHGGFGVRTAQKIRLLHAAIRYHVRRDPRWQSSEWGVPVNQEDQVATLLSLALVPRVLTKLGLDFTPEEEDAYFHCWKLIGHFMGIDPALLPRDLDDGQELWDAILERQVAPSEDGAALTKALVDYLKMRIPGTMIDGLAVTLMRELCSEAVAEAVGLEKTDWTRHLLAPMRWVVNLADEAQDQSSLAAKISALLSRKLIEGLHASERGGKRVTFRIPQSLQEAWGVSSSEVTAR</sequence>
<name>A0A2L0ESV4_SORCE</name>
<dbReference type="AlphaFoldDB" id="A0A2L0ESV4"/>